<sequence>MRVLRVVRGVAAIGLAVGSVLLFLFCWQAALTSAGYRGDPGTYQIDRCTTQSTPDGDVHRCTGVFYPDDSTAAAATASLNPARELTPPGTHLDARRVGDQVFLPSRTIAAVSFPLLLAVAAFVLGLALHLGSLTLTNDDWHLPTAAIWSLTTSAIAAALGVLGVLGVLVFS</sequence>
<proteinExistence type="predicted"/>
<reference evidence="2 3" key="1">
    <citation type="submission" date="2018-10" db="EMBL/GenBank/DDBJ databases">
        <title>Genomic Encyclopedia of Archaeal and Bacterial Type Strains, Phase II (KMG-II): from individual species to whole genera.</title>
        <authorList>
            <person name="Goeker M."/>
        </authorList>
    </citation>
    <scope>NUCLEOTIDE SEQUENCE [LARGE SCALE GENOMIC DNA]</scope>
    <source>
        <strain evidence="2 3">DSM 45657</strain>
    </source>
</reference>
<name>A0A421AX24_9PSEU</name>
<feature type="transmembrane region" description="Helical" evidence="1">
    <location>
        <begin position="147"/>
        <end position="170"/>
    </location>
</feature>
<feature type="transmembrane region" description="Helical" evidence="1">
    <location>
        <begin position="108"/>
        <end position="127"/>
    </location>
</feature>
<dbReference type="AlphaFoldDB" id="A0A421AX24"/>
<protein>
    <submittedName>
        <fullName evidence="2">Uncharacterized protein</fullName>
    </submittedName>
</protein>
<keyword evidence="1" id="KW-0812">Transmembrane</keyword>
<comment type="caution">
    <text evidence="2">The sequence shown here is derived from an EMBL/GenBank/DDBJ whole genome shotgun (WGS) entry which is preliminary data.</text>
</comment>
<gene>
    <name evidence="2" type="ORF">CLV68_5926</name>
</gene>
<accession>A0A421AX24</accession>
<keyword evidence="1" id="KW-1133">Transmembrane helix</keyword>
<dbReference type="RefSeq" id="WP_147460206.1">
    <property type="nucleotide sequence ID" value="NZ_RCDD01000007.1"/>
</dbReference>
<evidence type="ECO:0000313" key="2">
    <source>
        <dbReference type="EMBL" id="RLK54376.1"/>
    </source>
</evidence>
<feature type="transmembrane region" description="Helical" evidence="1">
    <location>
        <begin position="6"/>
        <end position="27"/>
    </location>
</feature>
<dbReference type="EMBL" id="RCDD01000007">
    <property type="protein sequence ID" value="RLK54376.1"/>
    <property type="molecule type" value="Genomic_DNA"/>
</dbReference>
<evidence type="ECO:0000256" key="1">
    <source>
        <dbReference type="SAM" id="Phobius"/>
    </source>
</evidence>
<organism evidence="2 3">
    <name type="scientific">Actinokineospora cianjurensis</name>
    <dbReference type="NCBI Taxonomy" id="585224"/>
    <lineage>
        <taxon>Bacteria</taxon>
        <taxon>Bacillati</taxon>
        <taxon>Actinomycetota</taxon>
        <taxon>Actinomycetes</taxon>
        <taxon>Pseudonocardiales</taxon>
        <taxon>Pseudonocardiaceae</taxon>
        <taxon>Actinokineospora</taxon>
    </lineage>
</organism>
<evidence type="ECO:0000313" key="3">
    <source>
        <dbReference type="Proteomes" id="UP000282454"/>
    </source>
</evidence>
<keyword evidence="3" id="KW-1185">Reference proteome</keyword>
<keyword evidence="1" id="KW-0472">Membrane</keyword>
<dbReference type="OrthoDB" id="3709700at2"/>
<dbReference type="Proteomes" id="UP000282454">
    <property type="component" value="Unassembled WGS sequence"/>
</dbReference>